<evidence type="ECO:0000313" key="2">
    <source>
        <dbReference type="Proteomes" id="UP001374599"/>
    </source>
</evidence>
<proteinExistence type="predicted"/>
<sequence>MKGSIKIDTLNNINKTSVKYSYNRTIVQLFQEQCNKTPNNTAIIEKDRHITYKEFNQLINRLGNLLVNKGVTQHSIVGVMMERSIEMIASVFAILNTGAIYLPIDPHYPSKRIHEIIKDSSMKWILTAKKQDIHKEVAMINLEEENLEDYPCEKLSKKIKPNDIAYIIYTSGSTGKPKGVMIEHHSLVNRIEWMQKTFPACSSDSFIQKTVMTFDVSIWEIFWWSITGASLCLIEYNKAHDPRKLCGLIRENNITNIHFVPSVLSLFIDFVEMKKNANELISLQHVFVSGERLDSSLVKRFYKIFDNSSIKLINLYGPTEVTIDVTFHICERQKEYRDVPIGKPIDNIRIYIVDEDNKIIKKGNTGELCIAGAGVASGYLNRPKLNKEKFPQVSGERVYKTGDMVKEEDGEILFLGRKDHQVKLRGLRIELEEIEYHLLKYNHIKEAVVMLKKDPLDNQYLCVYFVSNQNIEVQDIISYLKKEIPEYMVPTLYKRLDAMPIKINGKIDRNKLPDPFK</sequence>
<gene>
    <name evidence="1" type="ORF">AN2V17_22040</name>
</gene>
<dbReference type="EMBL" id="BTPU01000032">
    <property type="protein sequence ID" value="GMQ62972.1"/>
    <property type="molecule type" value="Genomic_DNA"/>
</dbReference>
<reference evidence="1" key="1">
    <citation type="submission" date="2023-09" db="EMBL/GenBank/DDBJ databases">
        <title>Vallitalea sediminicola and Vallitalea maricola sp. nov., anaerobic bacteria isolated from marine sediment.</title>
        <authorList>
            <person name="Hirano S."/>
            <person name="Maeda A."/>
            <person name="Terahara T."/>
            <person name="Mori K."/>
            <person name="Hamada M."/>
            <person name="Matsumoto R."/>
            <person name="Kobayashi T."/>
        </authorList>
    </citation>
    <scope>NUCLEOTIDE SEQUENCE</scope>
    <source>
        <strain evidence="1">AN17-2</strain>
    </source>
</reference>
<organism evidence="1 2">
    <name type="scientific">Vallitalea maricola</name>
    <dbReference type="NCBI Taxonomy" id="3074433"/>
    <lineage>
        <taxon>Bacteria</taxon>
        <taxon>Bacillati</taxon>
        <taxon>Bacillota</taxon>
        <taxon>Clostridia</taxon>
        <taxon>Lachnospirales</taxon>
        <taxon>Vallitaleaceae</taxon>
        <taxon>Vallitalea</taxon>
    </lineage>
</organism>
<keyword evidence="2" id="KW-1185">Reference proteome</keyword>
<dbReference type="Proteomes" id="UP001374599">
    <property type="component" value="Unassembled WGS sequence"/>
</dbReference>
<comment type="caution">
    <text evidence="1">The sequence shown here is derived from an EMBL/GenBank/DDBJ whole genome shotgun (WGS) entry which is preliminary data.</text>
</comment>
<accession>A0ACB5UJC9</accession>
<name>A0ACB5UJC9_9FIRM</name>
<protein>
    <submittedName>
        <fullName evidence="1">Amino acid adenylation domain-containing protein</fullName>
    </submittedName>
</protein>
<evidence type="ECO:0000313" key="1">
    <source>
        <dbReference type="EMBL" id="GMQ62972.1"/>
    </source>
</evidence>